<dbReference type="AlphaFoldDB" id="A0A1I2I8S7"/>
<gene>
    <name evidence="1" type="ORF">SAMN02787118_10685</name>
</gene>
<dbReference type="InterPro" id="IPR046003">
    <property type="entry name" value="DUF5959"/>
</dbReference>
<accession>A0A1I2I8S7</accession>
<evidence type="ECO:0000313" key="1">
    <source>
        <dbReference type="EMBL" id="SFF38789.1"/>
    </source>
</evidence>
<dbReference type="EMBL" id="FONR01000006">
    <property type="protein sequence ID" value="SFF38789.1"/>
    <property type="molecule type" value="Genomic_DNA"/>
</dbReference>
<name>A0A1I2I8S7_9ACTN</name>
<sequence>MTEPGTADLIHLEDVDGNRCIVRVTGRSKPGVLPGHDTLRADVFASADFVDARLDVYAFQRDLDAWQHALTGLAPGKDARIGRDRGLELILHMLDDRSLAVTLHDTDRLTTMLRIRPEENWVDEHLQRLEQVRRTWPSEVVETGPMTYAWSPDRQA</sequence>
<protein>
    <submittedName>
        <fullName evidence="1">Uncharacterized protein</fullName>
    </submittedName>
</protein>
<proteinExistence type="predicted"/>
<organism evidence="1">
    <name type="scientific">Streptomyces mirabilis</name>
    <dbReference type="NCBI Taxonomy" id="68239"/>
    <lineage>
        <taxon>Bacteria</taxon>
        <taxon>Bacillati</taxon>
        <taxon>Actinomycetota</taxon>
        <taxon>Actinomycetes</taxon>
        <taxon>Kitasatosporales</taxon>
        <taxon>Streptomycetaceae</taxon>
        <taxon>Streptomyces</taxon>
    </lineage>
</organism>
<dbReference type="Pfam" id="PF19384">
    <property type="entry name" value="DUF5959"/>
    <property type="match status" value="1"/>
</dbReference>
<reference evidence="1" key="1">
    <citation type="submission" date="2016-10" db="EMBL/GenBank/DDBJ databases">
        <authorList>
            <person name="de Groot N.N."/>
        </authorList>
    </citation>
    <scope>NUCLEOTIDE SEQUENCE [LARGE SCALE GENOMIC DNA]</scope>
    <source>
        <strain evidence="1">OK461</strain>
    </source>
</reference>
<dbReference type="Proteomes" id="UP000181942">
    <property type="component" value="Unassembled WGS sequence"/>
</dbReference>